<evidence type="ECO:0000256" key="4">
    <source>
        <dbReference type="ARBA" id="ARBA00022840"/>
    </source>
</evidence>
<protein>
    <submittedName>
        <fullName evidence="6">ATP-binding cassette domain-containing protein</fullName>
    </submittedName>
</protein>
<dbReference type="InterPro" id="IPR050153">
    <property type="entry name" value="Metal_Ion_Import_ABC"/>
</dbReference>
<dbReference type="SUPFAM" id="SSF52540">
    <property type="entry name" value="P-loop containing nucleoside triphosphate hydrolases"/>
    <property type="match status" value="1"/>
</dbReference>
<dbReference type="GO" id="GO:0005524">
    <property type="term" value="F:ATP binding"/>
    <property type="evidence" value="ECO:0007669"/>
    <property type="project" value="UniProtKB-KW"/>
</dbReference>
<dbReference type="InterPro" id="IPR003593">
    <property type="entry name" value="AAA+_ATPase"/>
</dbReference>
<evidence type="ECO:0000313" key="7">
    <source>
        <dbReference type="Proteomes" id="UP001302494"/>
    </source>
</evidence>
<dbReference type="Proteomes" id="UP001302494">
    <property type="component" value="Chromosome"/>
</dbReference>
<accession>A0AA96GKI5</accession>
<evidence type="ECO:0000256" key="3">
    <source>
        <dbReference type="ARBA" id="ARBA00022741"/>
    </source>
</evidence>
<evidence type="ECO:0000256" key="1">
    <source>
        <dbReference type="ARBA" id="ARBA00005417"/>
    </source>
</evidence>
<keyword evidence="4 6" id="KW-0067">ATP-binding</keyword>
<dbReference type="KEGG" id="nneo:PQG83_04215"/>
<name>A0AA96GKI5_9BACT</name>
<keyword evidence="3" id="KW-0547">Nucleotide-binding</keyword>
<dbReference type="InterPro" id="IPR003439">
    <property type="entry name" value="ABC_transporter-like_ATP-bd"/>
</dbReference>
<dbReference type="Pfam" id="PF00005">
    <property type="entry name" value="ABC_tran"/>
    <property type="match status" value="1"/>
</dbReference>
<dbReference type="Gene3D" id="3.40.50.300">
    <property type="entry name" value="P-loop containing nucleotide triphosphate hydrolases"/>
    <property type="match status" value="1"/>
</dbReference>
<organism evidence="6 7">
    <name type="scientific">Candidatus Nitrospira neomarina</name>
    <dbReference type="NCBI Taxonomy" id="3020899"/>
    <lineage>
        <taxon>Bacteria</taxon>
        <taxon>Pseudomonadati</taxon>
        <taxon>Nitrospirota</taxon>
        <taxon>Nitrospiria</taxon>
        <taxon>Nitrospirales</taxon>
        <taxon>Nitrospiraceae</taxon>
        <taxon>Nitrospira</taxon>
    </lineage>
</organism>
<evidence type="ECO:0000313" key="6">
    <source>
        <dbReference type="EMBL" id="WNM62963.1"/>
    </source>
</evidence>
<keyword evidence="2" id="KW-0813">Transport</keyword>
<dbReference type="PANTHER" id="PTHR42734">
    <property type="entry name" value="METAL TRANSPORT SYSTEM ATP-BINDING PROTEIN TM_0124-RELATED"/>
    <property type="match status" value="1"/>
</dbReference>
<evidence type="ECO:0000259" key="5">
    <source>
        <dbReference type="PROSITE" id="PS50893"/>
    </source>
</evidence>
<reference evidence="6 7" key="1">
    <citation type="submission" date="2023-01" db="EMBL/GenBank/DDBJ databases">
        <title>Cultivation and genomic characterization of new, ubiquitous marine nitrite-oxidizing bacteria from the Nitrospirales.</title>
        <authorList>
            <person name="Mueller A.J."/>
            <person name="Daebeler A."/>
            <person name="Herbold C.W."/>
            <person name="Kirkegaard R.H."/>
            <person name="Daims H."/>
        </authorList>
    </citation>
    <scope>NUCLEOTIDE SEQUENCE [LARGE SCALE GENOMIC DNA]</scope>
    <source>
        <strain evidence="6 7">DK</strain>
    </source>
</reference>
<sequence>MSDDMLSSDISTCIQIHRATVYRGTQPVLHDLSLVIGQGCSTVILGPNGSGKSTFMKLLSRELYPVVGTDRYVRLMGKEHWNVWDLRAQIGLISAEMQQAYPCHTTGLDIILSGFFSSLDVYEHQTIRLRHRTKSSEMMRMLGIAHLRDRPFGEMSTGEQRRALLGRALVHEPRILVLDEPTTGLDVQACFQYLQIIRNFIRHGGTVILVTHHVHEIPPEIERVVLLKQGRIMEDGPKGNVLNDHSLSALFETPVHLLHDQGWFQIVPALPG</sequence>
<proteinExistence type="inferred from homology"/>
<dbReference type="PANTHER" id="PTHR42734:SF17">
    <property type="entry name" value="METAL TRANSPORT SYSTEM ATP-BINDING PROTEIN TM_0124-RELATED"/>
    <property type="match status" value="1"/>
</dbReference>
<keyword evidence="7" id="KW-1185">Reference proteome</keyword>
<dbReference type="PROSITE" id="PS50893">
    <property type="entry name" value="ABC_TRANSPORTER_2"/>
    <property type="match status" value="1"/>
</dbReference>
<dbReference type="RefSeq" id="WP_312747132.1">
    <property type="nucleotide sequence ID" value="NZ_CP116968.1"/>
</dbReference>
<dbReference type="GO" id="GO:0016887">
    <property type="term" value="F:ATP hydrolysis activity"/>
    <property type="evidence" value="ECO:0007669"/>
    <property type="project" value="InterPro"/>
</dbReference>
<dbReference type="EMBL" id="CP116968">
    <property type="protein sequence ID" value="WNM62963.1"/>
    <property type="molecule type" value="Genomic_DNA"/>
</dbReference>
<dbReference type="SMART" id="SM00382">
    <property type="entry name" value="AAA"/>
    <property type="match status" value="1"/>
</dbReference>
<feature type="domain" description="ABC transporter" evidence="5">
    <location>
        <begin position="14"/>
        <end position="254"/>
    </location>
</feature>
<dbReference type="InterPro" id="IPR027417">
    <property type="entry name" value="P-loop_NTPase"/>
</dbReference>
<evidence type="ECO:0000256" key="2">
    <source>
        <dbReference type="ARBA" id="ARBA00022448"/>
    </source>
</evidence>
<dbReference type="AlphaFoldDB" id="A0AA96GKI5"/>
<gene>
    <name evidence="6" type="ORF">PQG83_04215</name>
</gene>
<comment type="similarity">
    <text evidence="1">Belongs to the ABC transporter superfamily.</text>
</comment>